<dbReference type="OrthoDB" id="1752414at2759"/>
<evidence type="ECO:0000256" key="1">
    <source>
        <dbReference type="SAM" id="MobiDB-lite"/>
    </source>
</evidence>
<dbReference type="AlphaFoldDB" id="A0A7J0D6T4"/>
<feature type="domain" description="G-patch" evidence="2">
    <location>
        <begin position="206"/>
        <end position="252"/>
    </location>
</feature>
<reference evidence="4" key="1">
    <citation type="submission" date="2019-07" db="EMBL/GenBank/DDBJ databases">
        <title>De Novo Assembly of kiwifruit Actinidia rufa.</title>
        <authorList>
            <person name="Sugita-Konishi S."/>
            <person name="Sato K."/>
            <person name="Mori E."/>
            <person name="Abe Y."/>
            <person name="Kisaki G."/>
            <person name="Hamano K."/>
            <person name="Suezawa K."/>
            <person name="Otani M."/>
            <person name="Fukuda T."/>
            <person name="Manabe T."/>
            <person name="Gomi K."/>
            <person name="Tabuchi M."/>
            <person name="Akimitsu K."/>
            <person name="Kataoka I."/>
        </authorList>
    </citation>
    <scope>NUCLEOTIDE SEQUENCE [LARGE SCALE GENOMIC DNA]</scope>
    <source>
        <strain evidence="4">cv. Fuchu</strain>
    </source>
</reference>
<protein>
    <recommendedName>
        <fullName evidence="2">G-patch domain-containing protein</fullName>
    </recommendedName>
</protein>
<evidence type="ECO:0000259" key="2">
    <source>
        <dbReference type="PROSITE" id="PS50174"/>
    </source>
</evidence>
<keyword evidence="4" id="KW-1185">Reference proteome</keyword>
<organism evidence="3 4">
    <name type="scientific">Actinidia rufa</name>
    <dbReference type="NCBI Taxonomy" id="165716"/>
    <lineage>
        <taxon>Eukaryota</taxon>
        <taxon>Viridiplantae</taxon>
        <taxon>Streptophyta</taxon>
        <taxon>Embryophyta</taxon>
        <taxon>Tracheophyta</taxon>
        <taxon>Spermatophyta</taxon>
        <taxon>Magnoliopsida</taxon>
        <taxon>eudicotyledons</taxon>
        <taxon>Gunneridae</taxon>
        <taxon>Pentapetalae</taxon>
        <taxon>asterids</taxon>
        <taxon>Ericales</taxon>
        <taxon>Actinidiaceae</taxon>
        <taxon>Actinidia</taxon>
    </lineage>
</organism>
<dbReference type="GO" id="GO:0003676">
    <property type="term" value="F:nucleic acid binding"/>
    <property type="evidence" value="ECO:0007669"/>
    <property type="project" value="InterPro"/>
</dbReference>
<dbReference type="PROSITE" id="PS50174">
    <property type="entry name" value="G_PATCH"/>
    <property type="match status" value="1"/>
</dbReference>
<name>A0A7J0D6T4_9ERIC</name>
<proteinExistence type="predicted"/>
<feature type="region of interest" description="Disordered" evidence="1">
    <location>
        <begin position="162"/>
        <end position="206"/>
    </location>
</feature>
<sequence>MLPRTIDAKAVWFNQEEEKCDFHLGAIGHRTDRCLGLRHRIQDLIDSGVIKFNFDHGIVSYDLCNIEQHQLRPVIQAPQWEDPLEEETIITPRTTTRKISLIQEATVNCIQEVSTGKPFVVSPDCRSSHFSLTANGHQKAIPSNYSLSKSVTGTEVAEIGKMTRSGRSYTPEELELRRRKAKGKETEPAEVDRQNATPTEPAISGSSHMIAKVLRENGFQPDKGMGTDLQGRLNPIELPKADHTFGIGFTPTRRDRQKAIEDHRRKSLDEYSNQSGSIPLSKVYEVIKPIPPMMSLNPPTSKGAIHKDLREVFYYDDLPPEIMPWFFEQQEELSATVTRKFDIPDESTIRLAARGEKLNNWFMIPVPTRKTSKSGTFVY</sequence>
<dbReference type="Proteomes" id="UP000585474">
    <property type="component" value="Unassembled WGS sequence"/>
</dbReference>
<accession>A0A7J0D6T4</accession>
<evidence type="ECO:0000313" key="3">
    <source>
        <dbReference type="EMBL" id="GFS28520.1"/>
    </source>
</evidence>
<evidence type="ECO:0000313" key="4">
    <source>
        <dbReference type="Proteomes" id="UP000585474"/>
    </source>
</evidence>
<comment type="caution">
    <text evidence="3">The sequence shown here is derived from an EMBL/GenBank/DDBJ whole genome shotgun (WGS) entry which is preliminary data.</text>
</comment>
<gene>
    <name evidence="3" type="ORF">Acr_00g0002300</name>
</gene>
<dbReference type="InterPro" id="IPR000467">
    <property type="entry name" value="G_patch_dom"/>
</dbReference>
<feature type="compositionally biased region" description="Basic and acidic residues" evidence="1">
    <location>
        <begin position="183"/>
        <end position="193"/>
    </location>
</feature>
<dbReference type="EMBL" id="BJWL01000044">
    <property type="protein sequence ID" value="GFS28520.1"/>
    <property type="molecule type" value="Genomic_DNA"/>
</dbReference>